<gene>
    <name evidence="1" type="ORF">SAMN05421783_101205</name>
</gene>
<dbReference type="STRING" id="1058.SAMN05421783_101205"/>
<organism evidence="1 2">
    <name type="scientific">Thiocapsa roseopersicina</name>
    <dbReference type="NCBI Taxonomy" id="1058"/>
    <lineage>
        <taxon>Bacteria</taxon>
        <taxon>Pseudomonadati</taxon>
        <taxon>Pseudomonadota</taxon>
        <taxon>Gammaproteobacteria</taxon>
        <taxon>Chromatiales</taxon>
        <taxon>Chromatiaceae</taxon>
        <taxon>Thiocapsa</taxon>
    </lineage>
</organism>
<evidence type="ECO:0000313" key="1">
    <source>
        <dbReference type="EMBL" id="SDW04509.1"/>
    </source>
</evidence>
<reference evidence="2" key="1">
    <citation type="submission" date="2016-10" db="EMBL/GenBank/DDBJ databases">
        <authorList>
            <person name="Varghese N."/>
            <person name="Submissions S."/>
        </authorList>
    </citation>
    <scope>NUCLEOTIDE SEQUENCE [LARGE SCALE GENOMIC DNA]</scope>
    <source>
        <strain evidence="2">DSM 217</strain>
    </source>
</reference>
<accession>A0A1H2QDM9</accession>
<dbReference type="AlphaFoldDB" id="A0A1H2QDM9"/>
<proteinExistence type="predicted"/>
<protein>
    <submittedName>
        <fullName evidence="1">Uncharacterized protein</fullName>
    </submittedName>
</protein>
<name>A0A1H2QDM9_THIRO</name>
<dbReference type="EMBL" id="FNNZ01000001">
    <property type="protein sequence ID" value="SDW04509.1"/>
    <property type="molecule type" value="Genomic_DNA"/>
</dbReference>
<evidence type="ECO:0000313" key="2">
    <source>
        <dbReference type="Proteomes" id="UP000198816"/>
    </source>
</evidence>
<keyword evidence="2" id="KW-1185">Reference proteome</keyword>
<dbReference type="Proteomes" id="UP000198816">
    <property type="component" value="Unassembled WGS sequence"/>
</dbReference>
<sequence length="41" mass="4989">MLELYKRTAYGRRFRTPNKREEKAVRTIDRGVMKVVTKRHP</sequence>